<dbReference type="Gene3D" id="3.40.225.10">
    <property type="entry name" value="Class II aldolase/adducin N-terminal domain"/>
    <property type="match status" value="1"/>
</dbReference>
<evidence type="ECO:0000313" key="3">
    <source>
        <dbReference type="Proteomes" id="UP000503004"/>
    </source>
</evidence>
<dbReference type="InterPro" id="IPR036409">
    <property type="entry name" value="Aldolase_II/adducin_N_sf"/>
</dbReference>
<gene>
    <name evidence="2" type="ORF">GNH96_13580</name>
</gene>
<dbReference type="Pfam" id="PF00596">
    <property type="entry name" value="Aldolase_II"/>
    <property type="match status" value="1"/>
</dbReference>
<dbReference type="SMART" id="SM01007">
    <property type="entry name" value="Aldolase_II"/>
    <property type="match status" value="1"/>
</dbReference>
<accession>A0A858QAT8</accession>
<dbReference type="GO" id="GO:0005996">
    <property type="term" value="P:monosaccharide metabolic process"/>
    <property type="evidence" value="ECO:0007669"/>
    <property type="project" value="UniProtKB-ARBA"/>
</dbReference>
<feature type="domain" description="Class II aldolase/adducin N-terminal" evidence="1">
    <location>
        <begin position="34"/>
        <end position="198"/>
    </location>
</feature>
<keyword evidence="3" id="KW-1185">Reference proteome</keyword>
<evidence type="ECO:0000313" key="2">
    <source>
        <dbReference type="EMBL" id="QJD30891.1"/>
    </source>
</evidence>
<protein>
    <submittedName>
        <fullName evidence="2">Class II aldolase/adducin family protein</fullName>
    </submittedName>
</protein>
<dbReference type="InterPro" id="IPR001303">
    <property type="entry name" value="Aldolase_II/adducin_N"/>
</dbReference>
<dbReference type="AlphaFoldDB" id="A0A858QAT8"/>
<reference evidence="3" key="1">
    <citation type="submission" date="2019-12" db="EMBL/GenBank/DDBJ databases">
        <authorList>
            <person name="Awala S.I."/>
            <person name="Rhee S.K."/>
        </authorList>
    </citation>
    <scope>NUCLEOTIDE SEQUENCE [LARGE SCALE GENOMIC DNA]</scope>
    <source>
        <strain evidence="3">IM1</strain>
    </source>
</reference>
<evidence type="ECO:0000259" key="1">
    <source>
        <dbReference type="SMART" id="SM01007"/>
    </source>
</evidence>
<dbReference type="Proteomes" id="UP000503004">
    <property type="component" value="Chromosome"/>
</dbReference>
<dbReference type="SUPFAM" id="SSF53639">
    <property type="entry name" value="AraD/HMP-PK domain-like"/>
    <property type="match status" value="1"/>
</dbReference>
<dbReference type="KEGG" id="metu:GNH96_13580"/>
<proteinExistence type="predicted"/>
<dbReference type="EMBL" id="CP046565">
    <property type="protein sequence ID" value="QJD30891.1"/>
    <property type="molecule type" value="Genomic_DNA"/>
</dbReference>
<sequence length="210" mass="22495">MMAGSEGVTKYRLNFTVAPAPSPDPIRELNAWRSIIRMLGLNGRDPERYGGLAYGNVSLRLPGDGIRFLISGTQTGGRVRLSASDYCEVHGFNLEANRLEASGPVPPSSEALTHAAVYRADPAWHCVMHAHSPEIWRHAGRLGLPTTSPAIDYGTPEMALAVEAIAARPGIPLIAMLGHADGIIAYGRTVEATARILIGYLAEALQLDDT</sequence>
<organism evidence="2 3">
    <name type="scientific">Methylococcus geothermalis</name>
    <dbReference type="NCBI Taxonomy" id="2681310"/>
    <lineage>
        <taxon>Bacteria</taxon>
        <taxon>Pseudomonadati</taxon>
        <taxon>Pseudomonadota</taxon>
        <taxon>Gammaproteobacteria</taxon>
        <taxon>Methylococcales</taxon>
        <taxon>Methylococcaceae</taxon>
        <taxon>Methylococcus</taxon>
    </lineage>
</organism>
<name>A0A858QAT8_9GAMM</name>
<dbReference type="RefSeq" id="WP_169604167.1">
    <property type="nucleotide sequence ID" value="NZ_CP046565.1"/>
</dbReference>